<organism evidence="1 2">
    <name type="scientific">Dictyobacter formicarum</name>
    <dbReference type="NCBI Taxonomy" id="2778368"/>
    <lineage>
        <taxon>Bacteria</taxon>
        <taxon>Bacillati</taxon>
        <taxon>Chloroflexota</taxon>
        <taxon>Ktedonobacteria</taxon>
        <taxon>Ktedonobacterales</taxon>
        <taxon>Dictyobacteraceae</taxon>
        <taxon>Dictyobacter</taxon>
    </lineage>
</organism>
<dbReference type="EMBL" id="BNJJ01000002">
    <property type="protein sequence ID" value="GHO82475.1"/>
    <property type="molecule type" value="Genomic_DNA"/>
</dbReference>
<evidence type="ECO:0000313" key="2">
    <source>
        <dbReference type="Proteomes" id="UP000635565"/>
    </source>
</evidence>
<comment type="caution">
    <text evidence="1">The sequence shown here is derived from an EMBL/GenBank/DDBJ whole genome shotgun (WGS) entry which is preliminary data.</text>
</comment>
<keyword evidence="2" id="KW-1185">Reference proteome</keyword>
<reference evidence="1 2" key="1">
    <citation type="journal article" date="2021" name="Int. J. Syst. Evol. Microbiol.">
        <title>Reticulibacter mediterranei gen. nov., sp. nov., within the new family Reticulibacteraceae fam. nov., and Ktedonospora formicarum gen. nov., sp. nov., Ktedonobacter robiniae sp. nov., Dictyobacter formicarum sp. nov. and Dictyobacter arantiisoli sp. nov., belonging to the class Ktedonobacteria.</title>
        <authorList>
            <person name="Yabe S."/>
            <person name="Zheng Y."/>
            <person name="Wang C.M."/>
            <person name="Sakai Y."/>
            <person name="Abe K."/>
            <person name="Yokota A."/>
            <person name="Donadio S."/>
            <person name="Cavaletti L."/>
            <person name="Monciardini P."/>
        </authorList>
    </citation>
    <scope>NUCLEOTIDE SEQUENCE [LARGE SCALE GENOMIC DNA]</scope>
    <source>
        <strain evidence="1 2">SOSP1-9</strain>
    </source>
</reference>
<gene>
    <name evidence="1" type="ORF">KSZ_04810</name>
</gene>
<name>A0ABQ3V8M0_9CHLR</name>
<sequence>MTQLLWSSIPVTSALCQKRKVGLQARKIGPSRALWPLLFPQAIPFCERNNDPILVIEKNKIVAVSWLATYPTNL</sequence>
<proteinExistence type="predicted"/>
<protein>
    <submittedName>
        <fullName evidence="1">Uncharacterized protein</fullName>
    </submittedName>
</protein>
<accession>A0ABQ3V8M0</accession>
<dbReference type="Proteomes" id="UP000635565">
    <property type="component" value="Unassembled WGS sequence"/>
</dbReference>
<evidence type="ECO:0000313" key="1">
    <source>
        <dbReference type="EMBL" id="GHO82475.1"/>
    </source>
</evidence>